<dbReference type="AlphaFoldDB" id="A0AAV5W111"/>
<feature type="transmembrane region" description="Helical" evidence="6">
    <location>
        <begin position="881"/>
        <end position="906"/>
    </location>
</feature>
<organism evidence="8 9">
    <name type="scientific">Pristionchus fissidentatus</name>
    <dbReference type="NCBI Taxonomy" id="1538716"/>
    <lineage>
        <taxon>Eukaryota</taxon>
        <taxon>Metazoa</taxon>
        <taxon>Ecdysozoa</taxon>
        <taxon>Nematoda</taxon>
        <taxon>Chromadorea</taxon>
        <taxon>Rhabditida</taxon>
        <taxon>Rhabditina</taxon>
        <taxon>Diplogasteromorpha</taxon>
        <taxon>Diplogasteroidea</taxon>
        <taxon>Neodiplogasteridae</taxon>
        <taxon>Pristionchus</taxon>
    </lineage>
</organism>
<dbReference type="GO" id="GO:0007166">
    <property type="term" value="P:cell surface receptor signaling pathway"/>
    <property type="evidence" value="ECO:0007669"/>
    <property type="project" value="InterPro"/>
</dbReference>
<dbReference type="GO" id="GO:0005886">
    <property type="term" value="C:plasma membrane"/>
    <property type="evidence" value="ECO:0007669"/>
    <property type="project" value="TreeGrafter"/>
</dbReference>
<reference evidence="8" key="1">
    <citation type="submission" date="2023-10" db="EMBL/GenBank/DDBJ databases">
        <title>Genome assembly of Pristionchus species.</title>
        <authorList>
            <person name="Yoshida K."/>
            <person name="Sommer R.J."/>
        </authorList>
    </citation>
    <scope>NUCLEOTIDE SEQUENCE</scope>
    <source>
        <strain evidence="8">RS5133</strain>
    </source>
</reference>
<keyword evidence="3 6" id="KW-1133">Transmembrane helix</keyword>
<dbReference type="Gene3D" id="1.20.1070.10">
    <property type="entry name" value="Rhodopsin 7-helix transmembrane proteins"/>
    <property type="match status" value="1"/>
</dbReference>
<comment type="subcellular location">
    <subcellularLocation>
        <location evidence="1">Membrane</location>
        <topology evidence="1">Multi-pass membrane protein</topology>
    </subcellularLocation>
</comment>
<keyword evidence="2 6" id="KW-0812">Transmembrane</keyword>
<evidence type="ECO:0000256" key="5">
    <source>
        <dbReference type="SAM" id="MobiDB-lite"/>
    </source>
</evidence>
<feature type="transmembrane region" description="Helical" evidence="6">
    <location>
        <begin position="763"/>
        <end position="788"/>
    </location>
</feature>
<accession>A0AAV5W111</accession>
<evidence type="ECO:0000313" key="8">
    <source>
        <dbReference type="EMBL" id="GMT24441.1"/>
    </source>
</evidence>
<comment type="caution">
    <text evidence="8">The sequence shown here is derived from an EMBL/GenBank/DDBJ whole genome shotgun (WGS) entry which is preliminary data.</text>
</comment>
<keyword evidence="9" id="KW-1185">Reference proteome</keyword>
<feature type="transmembrane region" description="Helical" evidence="6">
    <location>
        <begin position="926"/>
        <end position="948"/>
    </location>
</feature>
<evidence type="ECO:0000256" key="6">
    <source>
        <dbReference type="SAM" id="Phobius"/>
    </source>
</evidence>
<dbReference type="GO" id="GO:0004888">
    <property type="term" value="F:transmembrane signaling receptor activity"/>
    <property type="evidence" value="ECO:0007669"/>
    <property type="project" value="InterPro"/>
</dbReference>
<dbReference type="InterPro" id="IPR017981">
    <property type="entry name" value="GPCR_2-like_7TM"/>
</dbReference>
<feature type="region of interest" description="Disordered" evidence="5">
    <location>
        <begin position="382"/>
        <end position="401"/>
    </location>
</feature>
<evidence type="ECO:0000256" key="4">
    <source>
        <dbReference type="ARBA" id="ARBA00023136"/>
    </source>
</evidence>
<feature type="domain" description="G-protein coupled receptors family 2 profile 2" evidence="7">
    <location>
        <begin position="761"/>
        <end position="1021"/>
    </location>
</feature>
<feature type="region of interest" description="Disordered" evidence="5">
    <location>
        <begin position="1052"/>
        <end position="1075"/>
    </location>
</feature>
<proteinExistence type="predicted"/>
<feature type="transmembrane region" description="Helical" evidence="6">
    <location>
        <begin position="969"/>
        <end position="991"/>
    </location>
</feature>
<keyword evidence="4 6" id="KW-0472">Membrane</keyword>
<feature type="transmembrane region" description="Helical" evidence="6">
    <location>
        <begin position="809"/>
        <end position="830"/>
    </location>
</feature>
<evidence type="ECO:0000259" key="7">
    <source>
        <dbReference type="PROSITE" id="PS50261"/>
    </source>
</evidence>
<evidence type="ECO:0000256" key="2">
    <source>
        <dbReference type="ARBA" id="ARBA00022692"/>
    </source>
</evidence>
<evidence type="ECO:0000256" key="1">
    <source>
        <dbReference type="ARBA" id="ARBA00004141"/>
    </source>
</evidence>
<feature type="non-terminal residue" evidence="8">
    <location>
        <position position="1"/>
    </location>
</feature>
<dbReference type="CDD" id="cd13952">
    <property type="entry name" value="7tm_classB"/>
    <property type="match status" value="1"/>
</dbReference>
<protein>
    <recommendedName>
        <fullName evidence="7">G-protein coupled receptors family 2 profile 2 domain-containing protein</fullName>
    </recommendedName>
</protein>
<dbReference type="PROSITE" id="PS50261">
    <property type="entry name" value="G_PROTEIN_RECEP_F2_4"/>
    <property type="match status" value="1"/>
</dbReference>
<name>A0AAV5W111_9BILA</name>
<evidence type="ECO:0000256" key="3">
    <source>
        <dbReference type="ARBA" id="ARBA00022989"/>
    </source>
</evidence>
<feature type="transmembrane region" description="Helical" evidence="6">
    <location>
        <begin position="997"/>
        <end position="1019"/>
    </location>
</feature>
<dbReference type="Proteomes" id="UP001432322">
    <property type="component" value="Unassembled WGS sequence"/>
</dbReference>
<evidence type="ECO:0000313" key="9">
    <source>
        <dbReference type="Proteomes" id="UP001432322"/>
    </source>
</evidence>
<dbReference type="PANTHER" id="PTHR12011:SF465">
    <property type="entry name" value="GPS DOMAIN-CONTAINING PROTEIN"/>
    <property type="match status" value="1"/>
</dbReference>
<dbReference type="PANTHER" id="PTHR12011">
    <property type="entry name" value="ADHESION G-PROTEIN COUPLED RECEPTOR"/>
    <property type="match status" value="1"/>
</dbReference>
<sequence>ISQSTYVLSPSDSAHFELIESLPSSTSLQFSIEIENEGTKSSVKHEECHQFYMEESGRECYGDQYSIICQKKGEVSMMEYKKCYSTSPLPTTEIEEHQTTEGIERATEDDQSTTQMTTGQYSTTIETTIGSTTDSDELIDSTICPSTPTTPSTSSITSTSSTTTISPQSKYYASIVLEQATIHVEKSLDLSTKKGHIVFNVTVVYQKQPNFKIYVDTVEYVYNAPFAQVHHDVGESLNLTIAIGRQQLICVEFEVHSTTTTILELDDCPQFILEKDVNECRSSDLICICANSYIACPINGDPLQICSTFSPSPSSSSFPPSTESTSEGPLQSISTSPITIEMTTETSPESTESSMEMSEFPSTIDGMTSSVELSTSSFFSSSSTQLNAGPTSPSIKTTTTPKKSLEALSDLANTTVTIDNVSKVLEDTNEIVEIESEKMEGIHVYYVSEILFNAANVSGISQIDSLTLLDTLDECLNAPEQSFLDSANNHDQAPQKMLQTLPLLVVNTASERLFLSGNLLGFSSQKQACLDENEMKVFGLGDTGKEFIELSDGINIDRAKSSIEIPVDSVCGSSATHSFFSIHRSTKLFLGGRNYRRLAVKSAWEGENDDEGYSNSAMSANLRSFSMTSEDEYEDDSVTSEPVLPVACSPQPSLLQDQPVVSATILDNSDGIIKFVSRAQEKTQKMATVTIDMSGSLRPLHGILSFSWWNESDLTWSQSDLCQLREGQKGGKVIADCFHLTDFTLIVDGTVNDPCVCDMGLIIVGYVISAVSICSLFLVVFASIINRIPSFAQMKVFSFIRDDLFRNRLHSVDVLYTISLLFFYLIFTFFHDRSVAGSSCILFAVVSYSLLFCTVLLTLFQSYRTIATFSPFPIIRRILSFASHQIFVCTVSIGAPFLISAILAIVSNFFDRDDGFCWVRPDYITFAVVLPLSVLIVNGIICTILVVIRLYQEQKSQLMSGKNHLKRRIISVLIMQFTLGMPWVLQYFTLYAPTSTVFHYLFTIVNGSQGVVLLFLYVYRRERRMVSMRRRKGATIAARGIQAMEKKMNRVDEMRREEIDRDEEEYERSTHEILQ</sequence>
<feature type="transmembrane region" description="Helical" evidence="6">
    <location>
        <begin position="836"/>
        <end position="860"/>
    </location>
</feature>
<gene>
    <name evidence="8" type="ORF">PFISCL1PPCAC_15738</name>
</gene>
<dbReference type="EMBL" id="BTSY01000004">
    <property type="protein sequence ID" value="GMT24441.1"/>
    <property type="molecule type" value="Genomic_DNA"/>
</dbReference>